<dbReference type="Proteomes" id="UP000696485">
    <property type="component" value="Unassembled WGS sequence"/>
</dbReference>
<feature type="transmembrane region" description="Helical" evidence="4">
    <location>
        <begin position="9"/>
        <end position="32"/>
    </location>
</feature>
<name>A0A9P5VNT9_9FUNG</name>
<dbReference type="GO" id="GO:0071949">
    <property type="term" value="F:FAD binding"/>
    <property type="evidence" value="ECO:0007669"/>
    <property type="project" value="InterPro"/>
</dbReference>
<keyword evidence="4" id="KW-1133">Transmembrane helix</keyword>
<organism evidence="6 7">
    <name type="scientific">Podila minutissima</name>
    <dbReference type="NCBI Taxonomy" id="64525"/>
    <lineage>
        <taxon>Eukaryota</taxon>
        <taxon>Fungi</taxon>
        <taxon>Fungi incertae sedis</taxon>
        <taxon>Mucoromycota</taxon>
        <taxon>Mortierellomycotina</taxon>
        <taxon>Mortierellomycetes</taxon>
        <taxon>Mortierellales</taxon>
        <taxon>Mortierellaceae</taxon>
        <taxon>Podila</taxon>
    </lineage>
</organism>
<reference evidence="6" key="1">
    <citation type="journal article" date="2020" name="Fungal Divers.">
        <title>Resolving the Mortierellaceae phylogeny through synthesis of multi-gene phylogenetics and phylogenomics.</title>
        <authorList>
            <person name="Vandepol N."/>
            <person name="Liber J."/>
            <person name="Desiro A."/>
            <person name="Na H."/>
            <person name="Kennedy M."/>
            <person name="Barry K."/>
            <person name="Grigoriev I.V."/>
            <person name="Miller A.N."/>
            <person name="O'Donnell K."/>
            <person name="Stajich J.E."/>
            <person name="Bonito G."/>
        </authorList>
    </citation>
    <scope>NUCLEOTIDE SEQUENCE</scope>
    <source>
        <strain evidence="6">NVP1</strain>
    </source>
</reference>
<keyword evidence="1" id="KW-0285">Flavoprotein</keyword>
<accession>A0A9P5VNT9</accession>
<keyword evidence="2" id="KW-0274">FAD</keyword>
<evidence type="ECO:0000313" key="6">
    <source>
        <dbReference type="EMBL" id="KAF9334057.1"/>
    </source>
</evidence>
<keyword evidence="3" id="KW-0560">Oxidoreductase</keyword>
<feature type="domain" description="FAD-binding" evidence="5">
    <location>
        <begin position="8"/>
        <end position="87"/>
    </location>
</feature>
<dbReference type="GO" id="GO:0016491">
    <property type="term" value="F:oxidoreductase activity"/>
    <property type="evidence" value="ECO:0007669"/>
    <property type="project" value="UniProtKB-KW"/>
</dbReference>
<dbReference type="AlphaFoldDB" id="A0A9P5VNT9"/>
<protein>
    <recommendedName>
        <fullName evidence="5">FAD-binding domain-containing protein</fullName>
    </recommendedName>
</protein>
<evidence type="ECO:0000256" key="4">
    <source>
        <dbReference type="SAM" id="Phobius"/>
    </source>
</evidence>
<proteinExistence type="predicted"/>
<dbReference type="InterPro" id="IPR002938">
    <property type="entry name" value="FAD-bd"/>
</dbReference>
<gene>
    <name evidence="6" type="ORF">BG006_002769</name>
</gene>
<evidence type="ECO:0000313" key="7">
    <source>
        <dbReference type="Proteomes" id="UP000696485"/>
    </source>
</evidence>
<dbReference type="InterPro" id="IPR036188">
    <property type="entry name" value="FAD/NAD-bd_sf"/>
</dbReference>
<keyword evidence="7" id="KW-1185">Reference proteome</keyword>
<evidence type="ECO:0000259" key="5">
    <source>
        <dbReference type="Pfam" id="PF01494"/>
    </source>
</evidence>
<sequence>MSVPNRPKVLIVGAGLGGITLGILLELAGVPYDIYERSACATPMGSSIALGCNVRRIFEQIGVWEEFVKLSKPTFAMNISNQQRERICQFDFRGQEE</sequence>
<keyword evidence="4" id="KW-0812">Transmembrane</keyword>
<dbReference type="SUPFAM" id="SSF51905">
    <property type="entry name" value="FAD/NAD(P)-binding domain"/>
    <property type="match status" value="1"/>
</dbReference>
<comment type="caution">
    <text evidence="6">The sequence shown here is derived from an EMBL/GenBank/DDBJ whole genome shotgun (WGS) entry which is preliminary data.</text>
</comment>
<dbReference type="Pfam" id="PF01494">
    <property type="entry name" value="FAD_binding_3"/>
    <property type="match status" value="1"/>
</dbReference>
<dbReference type="EMBL" id="JAAAUY010000169">
    <property type="protein sequence ID" value="KAF9334057.1"/>
    <property type="molecule type" value="Genomic_DNA"/>
</dbReference>
<evidence type="ECO:0000256" key="1">
    <source>
        <dbReference type="ARBA" id="ARBA00022630"/>
    </source>
</evidence>
<evidence type="ECO:0000256" key="3">
    <source>
        <dbReference type="ARBA" id="ARBA00023002"/>
    </source>
</evidence>
<keyword evidence="4" id="KW-0472">Membrane</keyword>
<evidence type="ECO:0000256" key="2">
    <source>
        <dbReference type="ARBA" id="ARBA00022827"/>
    </source>
</evidence>
<dbReference type="Gene3D" id="3.50.50.60">
    <property type="entry name" value="FAD/NAD(P)-binding domain"/>
    <property type="match status" value="1"/>
</dbReference>